<dbReference type="Proteomes" id="UP000198861">
    <property type="component" value="Unassembled WGS sequence"/>
</dbReference>
<gene>
    <name evidence="1" type="ORF">SAMN04244571_02226</name>
</gene>
<keyword evidence="2" id="KW-1185">Reference proteome</keyword>
<proteinExistence type="predicted"/>
<accession>A0A1I1A5M8</accession>
<organism evidence="1 2">
    <name type="scientific">Azotobacter beijerinckii</name>
    <dbReference type="NCBI Taxonomy" id="170623"/>
    <lineage>
        <taxon>Bacteria</taxon>
        <taxon>Pseudomonadati</taxon>
        <taxon>Pseudomonadota</taxon>
        <taxon>Gammaproteobacteria</taxon>
        <taxon>Pseudomonadales</taxon>
        <taxon>Pseudomonadaceae</taxon>
        <taxon>Azotobacter</taxon>
    </lineage>
</organism>
<evidence type="ECO:0000313" key="1">
    <source>
        <dbReference type="EMBL" id="SFB31723.1"/>
    </source>
</evidence>
<name>A0A1I1A5M8_9GAMM</name>
<evidence type="ECO:0000313" key="2">
    <source>
        <dbReference type="Proteomes" id="UP000198861"/>
    </source>
</evidence>
<dbReference type="EMBL" id="FOKJ01000033">
    <property type="protein sequence ID" value="SFB31723.1"/>
    <property type="molecule type" value="Genomic_DNA"/>
</dbReference>
<dbReference type="RefSeq" id="WP_141108026.1">
    <property type="nucleotide sequence ID" value="NZ_FOKJ01000033.1"/>
</dbReference>
<sequence length="448" mass="49834">MLSPQEQAWLDALRQHVQTKPCVILRLSLGDSDQLLASRHGLSEFTLARSHELCAGISTKTICFIFGESSEYPGISMGKPEKFAYVGIITSRNPVTTLETRIKVKRAVSMSPGTESAVCKLLKKKIHATNFRKKLQSTDNVITLSPKLSGYLLDKLAEINANHGWIHTISEVLAAPSRYVNFSAVQEDAVRTALKAFKISSQDYASDIELVNSRPTALARVPLMEDSVIEHDARTVPGYTLTASDITGRAIFEKGGERLEVFTANRRDLEHVFGVDLIYLNLTKKNIVMVQYKMLEQYSPSECEAEWVYRPDANMNKEIKRMQIFSAACQADPLEYRLNPEVFYLKLVRRDGRLTSGSIIIPISHYSLLVKNPVCKGSRGGLRINYNTLGGHYIRQGTFLDLIQSGYIGAFADTTAKLNTLVEAVLNGNRAVVAAVQSRLERNHPAIG</sequence>
<reference evidence="1 2" key="1">
    <citation type="submission" date="2016-10" db="EMBL/GenBank/DDBJ databases">
        <authorList>
            <person name="Varghese N."/>
            <person name="Submissions S."/>
        </authorList>
    </citation>
    <scope>NUCLEOTIDE SEQUENCE [LARGE SCALE GENOMIC DNA]</scope>
    <source>
        <strain evidence="1 2">DSM 282</strain>
    </source>
</reference>
<comment type="caution">
    <text evidence="1">The sequence shown here is derived from an EMBL/GenBank/DDBJ whole genome shotgun (WGS) entry which is preliminary data.</text>
</comment>
<protein>
    <submittedName>
        <fullName evidence="1">Uncharacterized protein</fullName>
    </submittedName>
</protein>